<comment type="subunit">
    <text evidence="3 10">Homodimers and heterodimers.</text>
</comment>
<dbReference type="PANTHER" id="PTHR31734">
    <property type="entry name" value="AUXIN-RESPONSIVE PROTEIN IAA17"/>
    <property type="match status" value="1"/>
</dbReference>
<dbReference type="AlphaFoldDB" id="A0A1S2XWW6"/>
<dbReference type="STRING" id="3827.A0A1S2XWW6"/>
<dbReference type="FunFam" id="3.10.20.90:FF:000078">
    <property type="entry name" value="Auxin-responsive protein"/>
    <property type="match status" value="1"/>
</dbReference>
<accession>A0A1S2XWW6</accession>
<dbReference type="SUPFAM" id="SSF54277">
    <property type="entry name" value="CAD &amp; PB1 domains"/>
    <property type="match status" value="1"/>
</dbReference>
<evidence type="ECO:0000256" key="3">
    <source>
        <dbReference type="ARBA" id="ARBA00011726"/>
    </source>
</evidence>
<keyword evidence="7 10" id="KW-0539">Nucleus</keyword>
<dbReference type="GO" id="GO:0006355">
    <property type="term" value="P:regulation of DNA-templated transcription"/>
    <property type="evidence" value="ECO:0007669"/>
    <property type="project" value="InterPro"/>
</dbReference>
<evidence type="ECO:0000256" key="9">
    <source>
        <dbReference type="ARBA" id="ARBA00025283"/>
    </source>
</evidence>
<dbReference type="eggNOG" id="ENOG502QPNB">
    <property type="taxonomic scope" value="Eukaryota"/>
</dbReference>
<keyword evidence="4 10" id="KW-0678">Repressor</keyword>
<evidence type="ECO:0000256" key="1">
    <source>
        <dbReference type="ARBA" id="ARBA00004123"/>
    </source>
</evidence>
<dbReference type="InterPro" id="IPR053793">
    <property type="entry name" value="PB1-like"/>
</dbReference>
<dbReference type="InterPro" id="IPR033389">
    <property type="entry name" value="AUX/IAA_dom"/>
</dbReference>
<dbReference type="PROSITE" id="PS51745">
    <property type="entry name" value="PB1"/>
    <property type="match status" value="1"/>
</dbReference>
<comment type="subcellular location">
    <subcellularLocation>
        <location evidence="1 10">Nucleus</location>
    </subcellularLocation>
</comment>
<evidence type="ECO:0000256" key="6">
    <source>
        <dbReference type="ARBA" id="ARBA00023163"/>
    </source>
</evidence>
<evidence type="ECO:0000259" key="12">
    <source>
        <dbReference type="PROSITE" id="PS51745"/>
    </source>
</evidence>
<dbReference type="RefSeq" id="XP_004495802.1">
    <property type="nucleotide sequence ID" value="XM_004495745.2"/>
</dbReference>
<dbReference type="Proteomes" id="UP000087171">
    <property type="component" value="Chromosome Ca4"/>
</dbReference>
<evidence type="ECO:0000256" key="8">
    <source>
        <dbReference type="ARBA" id="ARBA00023294"/>
    </source>
</evidence>
<evidence type="ECO:0000256" key="11">
    <source>
        <dbReference type="SAM" id="MobiDB-lite"/>
    </source>
</evidence>
<sequence>MTSVTETERDNYSMINFEETELRLGLPGGSASEHSESPIKTSGGKRGFSETSNVDLKLNLSPTNDSVSPSSTIPLVPANKVKDKTSTTAPPRAKAQVVGWPPVRSFRKNIVNVQKSNNEVEAEKKTSGSGGGNGAFVKVSMDGAPYLRKVDLKLYKSYQELSDALAKMFSSFTIGNCGSQVTKDFMNESKLIDLLNGSDYVPTYEDKDGDWMLVGDVPWEMFVGSCKRLRIMKGSEAIGLAPRAVEKCKNRS</sequence>
<name>A0A1S2XWW6_CICAR</name>
<evidence type="ECO:0000256" key="10">
    <source>
        <dbReference type="RuleBase" id="RU004549"/>
    </source>
</evidence>
<dbReference type="Gene3D" id="3.10.20.90">
    <property type="entry name" value="Phosphatidylinositol 3-kinase Catalytic Subunit, Chain A, domain 1"/>
    <property type="match status" value="1"/>
</dbReference>
<keyword evidence="13" id="KW-1185">Reference proteome</keyword>
<keyword evidence="8 10" id="KW-0927">Auxin signaling pathway</keyword>
<feature type="domain" description="PB1" evidence="12">
    <location>
        <begin position="134"/>
        <end position="234"/>
    </location>
</feature>
<evidence type="ECO:0000256" key="7">
    <source>
        <dbReference type="ARBA" id="ARBA00023242"/>
    </source>
</evidence>
<dbReference type="PANTHER" id="PTHR31734:SF103">
    <property type="entry name" value="AUXIN-RESPONSIVE PROTEIN IAA16"/>
    <property type="match status" value="1"/>
</dbReference>
<dbReference type="PaxDb" id="3827-XP_004495802.1"/>
<evidence type="ECO:0000256" key="2">
    <source>
        <dbReference type="ARBA" id="ARBA00006728"/>
    </source>
</evidence>
<evidence type="ECO:0000313" key="13">
    <source>
        <dbReference type="Proteomes" id="UP000087171"/>
    </source>
</evidence>
<dbReference type="InterPro" id="IPR003311">
    <property type="entry name" value="AUX_IAA"/>
</dbReference>
<reference evidence="14" key="2">
    <citation type="submission" date="2025-08" db="UniProtKB">
        <authorList>
            <consortium name="RefSeq"/>
        </authorList>
    </citation>
    <scope>IDENTIFICATION</scope>
    <source>
        <tissue evidence="14">Etiolated seedlings</tissue>
    </source>
</reference>
<evidence type="ECO:0000313" key="14">
    <source>
        <dbReference type="RefSeq" id="XP_004495802.1"/>
    </source>
</evidence>
<dbReference type="GeneID" id="101498926"/>
<reference evidence="13" key="1">
    <citation type="journal article" date="2013" name="Nat. Biotechnol.">
        <title>Draft genome sequence of chickpea (Cicer arietinum) provides a resource for trait improvement.</title>
        <authorList>
            <person name="Varshney R.K."/>
            <person name="Song C."/>
            <person name="Saxena R.K."/>
            <person name="Azam S."/>
            <person name="Yu S."/>
            <person name="Sharpe A.G."/>
            <person name="Cannon S."/>
            <person name="Baek J."/>
            <person name="Rosen B.D."/>
            <person name="Tar'an B."/>
            <person name="Millan T."/>
            <person name="Zhang X."/>
            <person name="Ramsay L.D."/>
            <person name="Iwata A."/>
            <person name="Wang Y."/>
            <person name="Nelson W."/>
            <person name="Farmer A.D."/>
            <person name="Gaur P.M."/>
            <person name="Soderlund C."/>
            <person name="Penmetsa R.V."/>
            <person name="Xu C."/>
            <person name="Bharti A.K."/>
            <person name="He W."/>
            <person name="Winter P."/>
            <person name="Zhao S."/>
            <person name="Hane J.K."/>
            <person name="Carrasquilla-Garcia N."/>
            <person name="Condie J.A."/>
            <person name="Upadhyaya H.D."/>
            <person name="Luo M.C."/>
            <person name="Thudi M."/>
            <person name="Gowda C.L."/>
            <person name="Singh N.P."/>
            <person name="Lichtenzveig J."/>
            <person name="Gali K.K."/>
            <person name="Rubio J."/>
            <person name="Nadarajan N."/>
            <person name="Dolezel J."/>
            <person name="Bansal K.C."/>
            <person name="Xu X."/>
            <person name="Edwards D."/>
            <person name="Zhang G."/>
            <person name="Kahl G."/>
            <person name="Gil J."/>
            <person name="Singh K.B."/>
            <person name="Datta S.K."/>
            <person name="Jackson S.A."/>
            <person name="Wang J."/>
            <person name="Cook D.R."/>
        </authorList>
    </citation>
    <scope>NUCLEOTIDE SEQUENCE [LARGE SCALE GENOMIC DNA]</scope>
    <source>
        <strain evidence="13">cv. CDC Frontier</strain>
    </source>
</reference>
<gene>
    <name evidence="14" type="primary">LOC101498926</name>
</gene>
<evidence type="ECO:0000256" key="5">
    <source>
        <dbReference type="ARBA" id="ARBA00023015"/>
    </source>
</evidence>
<comment type="function">
    <text evidence="9">Aux/IAA proteins are short-lived transcriptional factors that function as repressors of early auxin response genes at low auxin concentrations. Repression is thought to result from the interaction with auxin response factors (ARFs), proteins that bind to the auxin-responsive promoter element (AuxRE). Formation of heterodimers with ARF proteins may alter their ability to modulate early auxin response genes expression.</text>
</comment>
<dbReference type="GO" id="GO:0009734">
    <property type="term" value="P:auxin-activated signaling pathway"/>
    <property type="evidence" value="ECO:0007669"/>
    <property type="project" value="UniProtKB-UniRule"/>
</dbReference>
<dbReference type="KEGG" id="cam:101498926"/>
<dbReference type="Pfam" id="PF02309">
    <property type="entry name" value="AUX_IAA"/>
    <property type="match status" value="1"/>
</dbReference>
<organism evidence="13 14">
    <name type="scientific">Cicer arietinum</name>
    <name type="common">Chickpea</name>
    <name type="synonym">Garbanzo</name>
    <dbReference type="NCBI Taxonomy" id="3827"/>
    <lineage>
        <taxon>Eukaryota</taxon>
        <taxon>Viridiplantae</taxon>
        <taxon>Streptophyta</taxon>
        <taxon>Embryophyta</taxon>
        <taxon>Tracheophyta</taxon>
        <taxon>Spermatophyta</taxon>
        <taxon>Magnoliopsida</taxon>
        <taxon>eudicotyledons</taxon>
        <taxon>Gunneridae</taxon>
        <taxon>Pentapetalae</taxon>
        <taxon>rosids</taxon>
        <taxon>fabids</taxon>
        <taxon>Fabales</taxon>
        <taxon>Fabaceae</taxon>
        <taxon>Papilionoideae</taxon>
        <taxon>50 kb inversion clade</taxon>
        <taxon>NPAAA clade</taxon>
        <taxon>Hologalegina</taxon>
        <taxon>IRL clade</taxon>
        <taxon>Cicereae</taxon>
        <taxon>Cicer</taxon>
    </lineage>
</organism>
<protein>
    <recommendedName>
        <fullName evidence="10">Auxin-induced protein</fullName>
    </recommendedName>
</protein>
<dbReference type="OrthoDB" id="642974at2759"/>
<proteinExistence type="inferred from homology"/>
<dbReference type="GO" id="GO:0005634">
    <property type="term" value="C:nucleus"/>
    <property type="evidence" value="ECO:0007669"/>
    <property type="project" value="UniProtKB-SubCell"/>
</dbReference>
<keyword evidence="6 10" id="KW-0804">Transcription</keyword>
<feature type="region of interest" description="Disordered" evidence="11">
    <location>
        <begin position="23"/>
        <end position="53"/>
    </location>
</feature>
<comment type="similarity">
    <text evidence="2 10">Belongs to the Aux/IAA family.</text>
</comment>
<evidence type="ECO:0000256" key="4">
    <source>
        <dbReference type="ARBA" id="ARBA00022491"/>
    </source>
</evidence>
<keyword evidence="5 10" id="KW-0805">Transcription regulation</keyword>